<evidence type="ECO:0000256" key="2">
    <source>
        <dbReference type="ARBA" id="ARBA00023125"/>
    </source>
</evidence>
<accession>A0A917KS74</accession>
<dbReference type="PANTHER" id="PTHR30055">
    <property type="entry name" value="HTH-TYPE TRANSCRIPTIONAL REGULATOR RUTR"/>
    <property type="match status" value="1"/>
</dbReference>
<dbReference type="PROSITE" id="PS01081">
    <property type="entry name" value="HTH_TETR_1"/>
    <property type="match status" value="1"/>
</dbReference>
<evidence type="ECO:0000256" key="5">
    <source>
        <dbReference type="SAM" id="MobiDB-lite"/>
    </source>
</evidence>
<dbReference type="Proteomes" id="UP000625682">
    <property type="component" value="Unassembled WGS sequence"/>
</dbReference>
<keyword evidence="2 4" id="KW-0238">DNA-binding</keyword>
<evidence type="ECO:0000313" key="7">
    <source>
        <dbReference type="EMBL" id="GGJ27512.1"/>
    </source>
</evidence>
<sequence length="249" mass="26839">MGNCRVGGPGRSEMVVKGRPRTGAGGRGKRAAVLDAAVALFLDRGFDQTSMDVVAAEAGVSKTTVYAHFGDKVELFRAVIERGSSSLDFDLDQAMLSSVDDPQERLTHIVTKLLEATTAPQYLALVRVLTTEAARRPELTEAMRTMGVPHVVDVVAATLVEDGQRHGYVLPDPHTYAALFVRMAAAGLQMDALLSPEPRHDSARLAAHARWTTTLFLRALRSPDPVALPEAPLRNAGDAFAVFEPPRTD</sequence>
<dbReference type="InterPro" id="IPR050109">
    <property type="entry name" value="HTH-type_TetR-like_transc_reg"/>
</dbReference>
<feature type="domain" description="HTH tetR-type" evidence="6">
    <location>
        <begin position="27"/>
        <end position="87"/>
    </location>
</feature>
<dbReference type="GO" id="GO:0003700">
    <property type="term" value="F:DNA-binding transcription factor activity"/>
    <property type="evidence" value="ECO:0007669"/>
    <property type="project" value="TreeGrafter"/>
</dbReference>
<dbReference type="InterPro" id="IPR036271">
    <property type="entry name" value="Tet_transcr_reg_TetR-rel_C_sf"/>
</dbReference>
<dbReference type="FunFam" id="1.10.10.60:FF:000141">
    <property type="entry name" value="TetR family transcriptional regulator"/>
    <property type="match status" value="1"/>
</dbReference>
<dbReference type="PANTHER" id="PTHR30055:SF146">
    <property type="entry name" value="HTH-TYPE TRANSCRIPTIONAL DUAL REGULATOR CECR"/>
    <property type="match status" value="1"/>
</dbReference>
<keyword evidence="3" id="KW-0804">Transcription</keyword>
<dbReference type="PRINTS" id="PR00455">
    <property type="entry name" value="HTHTETR"/>
</dbReference>
<reference evidence="7" key="2">
    <citation type="submission" date="2020-09" db="EMBL/GenBank/DDBJ databases">
        <authorList>
            <person name="Sun Q."/>
            <person name="Zhou Y."/>
        </authorList>
    </citation>
    <scope>NUCLEOTIDE SEQUENCE</scope>
    <source>
        <strain evidence="7">CGMCC 4.7272</strain>
    </source>
</reference>
<dbReference type="SUPFAM" id="SSF46689">
    <property type="entry name" value="Homeodomain-like"/>
    <property type="match status" value="1"/>
</dbReference>
<evidence type="ECO:0000259" key="6">
    <source>
        <dbReference type="PROSITE" id="PS50977"/>
    </source>
</evidence>
<evidence type="ECO:0000313" key="8">
    <source>
        <dbReference type="Proteomes" id="UP000625682"/>
    </source>
</evidence>
<dbReference type="EMBL" id="BMMU01000006">
    <property type="protein sequence ID" value="GGJ27512.1"/>
    <property type="molecule type" value="Genomic_DNA"/>
</dbReference>
<comment type="caution">
    <text evidence="7">The sequence shown here is derived from an EMBL/GenBank/DDBJ whole genome shotgun (WGS) entry which is preliminary data.</text>
</comment>
<proteinExistence type="predicted"/>
<dbReference type="Pfam" id="PF00440">
    <property type="entry name" value="TetR_N"/>
    <property type="match status" value="1"/>
</dbReference>
<gene>
    <name evidence="7" type="ORF">GCM10012282_25120</name>
</gene>
<dbReference type="InterPro" id="IPR009057">
    <property type="entry name" value="Homeodomain-like_sf"/>
</dbReference>
<dbReference type="SUPFAM" id="SSF48498">
    <property type="entry name" value="Tetracyclin repressor-like, C-terminal domain"/>
    <property type="match status" value="1"/>
</dbReference>
<feature type="compositionally biased region" description="Gly residues" evidence="5">
    <location>
        <begin position="1"/>
        <end position="10"/>
    </location>
</feature>
<dbReference type="GO" id="GO:0045892">
    <property type="term" value="P:negative regulation of DNA-templated transcription"/>
    <property type="evidence" value="ECO:0007669"/>
    <property type="project" value="UniProtKB-ARBA"/>
</dbReference>
<keyword evidence="8" id="KW-1185">Reference proteome</keyword>
<dbReference type="InterPro" id="IPR023772">
    <property type="entry name" value="DNA-bd_HTH_TetR-type_CS"/>
</dbReference>
<dbReference type="AlphaFoldDB" id="A0A917KS74"/>
<protein>
    <recommendedName>
        <fullName evidence="6">HTH tetR-type domain-containing protein</fullName>
    </recommendedName>
</protein>
<reference evidence="7" key="1">
    <citation type="journal article" date="2014" name="Int. J. Syst. Evol. Microbiol.">
        <title>Complete genome sequence of Corynebacterium casei LMG S-19264T (=DSM 44701T), isolated from a smear-ripened cheese.</title>
        <authorList>
            <consortium name="US DOE Joint Genome Institute (JGI-PGF)"/>
            <person name="Walter F."/>
            <person name="Albersmeier A."/>
            <person name="Kalinowski J."/>
            <person name="Ruckert C."/>
        </authorList>
    </citation>
    <scope>NUCLEOTIDE SEQUENCE</scope>
    <source>
        <strain evidence="7">CGMCC 4.7272</strain>
    </source>
</reference>
<dbReference type="PROSITE" id="PS50977">
    <property type="entry name" value="HTH_TETR_2"/>
    <property type="match status" value="1"/>
</dbReference>
<organism evidence="7 8">
    <name type="scientific">Streptomyces lacrimifluminis</name>
    <dbReference type="NCBI Taxonomy" id="1500077"/>
    <lineage>
        <taxon>Bacteria</taxon>
        <taxon>Bacillati</taxon>
        <taxon>Actinomycetota</taxon>
        <taxon>Actinomycetes</taxon>
        <taxon>Kitasatosporales</taxon>
        <taxon>Streptomycetaceae</taxon>
        <taxon>Streptomyces</taxon>
    </lineage>
</organism>
<dbReference type="InterPro" id="IPR039536">
    <property type="entry name" value="TetR_C_Proteobacteria"/>
</dbReference>
<evidence type="ECO:0000256" key="4">
    <source>
        <dbReference type="PROSITE-ProRule" id="PRU00335"/>
    </source>
</evidence>
<feature type="DNA-binding region" description="H-T-H motif" evidence="4">
    <location>
        <begin position="50"/>
        <end position="69"/>
    </location>
</feature>
<evidence type="ECO:0000256" key="3">
    <source>
        <dbReference type="ARBA" id="ARBA00023163"/>
    </source>
</evidence>
<dbReference type="Gene3D" id="1.10.357.10">
    <property type="entry name" value="Tetracycline Repressor, domain 2"/>
    <property type="match status" value="1"/>
</dbReference>
<dbReference type="InterPro" id="IPR001647">
    <property type="entry name" value="HTH_TetR"/>
</dbReference>
<name>A0A917KS74_9ACTN</name>
<dbReference type="GO" id="GO:0000976">
    <property type="term" value="F:transcription cis-regulatory region binding"/>
    <property type="evidence" value="ECO:0007669"/>
    <property type="project" value="TreeGrafter"/>
</dbReference>
<dbReference type="Pfam" id="PF14246">
    <property type="entry name" value="TetR_C_7"/>
    <property type="match status" value="1"/>
</dbReference>
<keyword evidence="1" id="KW-0805">Transcription regulation</keyword>
<evidence type="ECO:0000256" key="1">
    <source>
        <dbReference type="ARBA" id="ARBA00023015"/>
    </source>
</evidence>
<feature type="region of interest" description="Disordered" evidence="5">
    <location>
        <begin position="1"/>
        <end position="24"/>
    </location>
</feature>